<evidence type="ECO:0000256" key="2">
    <source>
        <dbReference type="SAM" id="MobiDB-lite"/>
    </source>
</evidence>
<evidence type="ECO:0000313" key="4">
    <source>
        <dbReference type="EMBL" id="SBT42204.1"/>
    </source>
</evidence>
<feature type="region of interest" description="Disordered" evidence="2">
    <location>
        <begin position="194"/>
        <end position="254"/>
    </location>
</feature>
<protein>
    <submittedName>
        <fullName evidence="5">YL1 nuclear protein, putative</fullName>
    </submittedName>
</protein>
<feature type="compositionally biased region" description="Basic residues" evidence="2">
    <location>
        <begin position="1"/>
        <end position="12"/>
    </location>
</feature>
<name>A0A1A8ZF96_PLAOA</name>
<gene>
    <name evidence="4" type="ORF">POVWA1_045440</name>
    <name evidence="5" type="ORF">POVWA2_044010</name>
</gene>
<evidence type="ECO:0000259" key="3">
    <source>
        <dbReference type="SMART" id="SM00993"/>
    </source>
</evidence>
<dbReference type="Pfam" id="PF08265">
    <property type="entry name" value="YL1_C"/>
    <property type="match status" value="1"/>
</dbReference>
<evidence type="ECO:0000256" key="1">
    <source>
        <dbReference type="ARBA" id="ARBA00006832"/>
    </source>
</evidence>
<keyword evidence="7" id="KW-1185">Reference proteome</keyword>
<evidence type="ECO:0000313" key="7">
    <source>
        <dbReference type="Proteomes" id="UP000078555"/>
    </source>
</evidence>
<evidence type="ECO:0000313" key="5">
    <source>
        <dbReference type="EMBL" id="SBT42550.1"/>
    </source>
</evidence>
<dbReference type="SMART" id="SM00993">
    <property type="entry name" value="YL1_C"/>
    <property type="match status" value="1"/>
</dbReference>
<dbReference type="GO" id="GO:0005634">
    <property type="term" value="C:nucleus"/>
    <property type="evidence" value="ECO:0007669"/>
    <property type="project" value="TreeGrafter"/>
</dbReference>
<dbReference type="PANTHER" id="PTHR13275">
    <property type="entry name" value="YL-1 PROTEIN TRANSCRIPTION FACTOR-LIKE 1"/>
    <property type="match status" value="1"/>
</dbReference>
<dbReference type="EMBL" id="FLRE01000165">
    <property type="protein sequence ID" value="SBT42550.1"/>
    <property type="molecule type" value="Genomic_DNA"/>
</dbReference>
<dbReference type="PANTHER" id="PTHR13275:SF4">
    <property type="entry name" value="VACUOLAR PROTEIN SORTING-ASSOCIATED PROTEIN 72 HOMOLOG"/>
    <property type="match status" value="1"/>
</dbReference>
<feature type="region of interest" description="Disordered" evidence="2">
    <location>
        <begin position="116"/>
        <end position="172"/>
    </location>
</feature>
<feature type="domain" description="Vps72/YL1 C-terminal" evidence="3">
    <location>
        <begin position="603"/>
        <end position="632"/>
    </location>
</feature>
<reference evidence="5" key="1">
    <citation type="submission" date="2016-05" db="EMBL/GenBank/DDBJ databases">
        <authorList>
            <person name="Lavstsen T."/>
            <person name="Jespersen J.S."/>
        </authorList>
    </citation>
    <scope>NUCLEOTIDE SEQUENCE [LARGE SCALE GENOMIC DNA]</scope>
</reference>
<dbReference type="AlphaFoldDB" id="A0A1A8ZF96"/>
<feature type="compositionally biased region" description="Basic and acidic residues" evidence="2">
    <location>
        <begin position="201"/>
        <end position="215"/>
    </location>
</feature>
<dbReference type="InterPro" id="IPR013272">
    <property type="entry name" value="Vps72/YL1_C"/>
</dbReference>
<dbReference type="EMBL" id="FLRD01000122">
    <property type="protein sequence ID" value="SBT42204.1"/>
    <property type="molecule type" value="Genomic_DNA"/>
</dbReference>
<comment type="similarity">
    <text evidence="1">Belongs to the VPS72/YL1 family.</text>
</comment>
<organism evidence="5 6">
    <name type="scientific">Plasmodium ovale wallikeri</name>
    <dbReference type="NCBI Taxonomy" id="864142"/>
    <lineage>
        <taxon>Eukaryota</taxon>
        <taxon>Sar</taxon>
        <taxon>Alveolata</taxon>
        <taxon>Apicomplexa</taxon>
        <taxon>Aconoidasida</taxon>
        <taxon>Haemosporida</taxon>
        <taxon>Plasmodiidae</taxon>
        <taxon>Plasmodium</taxon>
        <taxon>Plasmodium (Plasmodium)</taxon>
    </lineage>
</organism>
<dbReference type="Proteomes" id="UP000078555">
    <property type="component" value="Unassembled WGS sequence"/>
</dbReference>
<dbReference type="InterPro" id="IPR046757">
    <property type="entry name" value="YL1_N"/>
</dbReference>
<accession>A0A1A8ZF96</accession>
<evidence type="ECO:0000313" key="6">
    <source>
        <dbReference type="Proteomes" id="UP000078550"/>
    </source>
</evidence>
<feature type="region of interest" description="Disordered" evidence="2">
    <location>
        <begin position="1"/>
        <end position="95"/>
    </location>
</feature>
<feature type="compositionally biased region" description="Acidic residues" evidence="2">
    <location>
        <begin position="30"/>
        <end position="76"/>
    </location>
</feature>
<feature type="compositionally biased region" description="Acidic residues" evidence="2">
    <location>
        <begin position="231"/>
        <end position="250"/>
    </location>
</feature>
<dbReference type="Proteomes" id="UP000078550">
    <property type="component" value="Unassembled WGS sequence"/>
</dbReference>
<sequence>MRKRKVGRNRRRKGEDVESESDASMASSAGEEEVEEAEADEEEDEDEEGEDDGEDGENGEDDEEEDEDDEEEDDDYELKNYGIALEMPQRKNRGKNLKKLIGEDLEKDEKFWNDSIWEEEEIDEEYVNSEGEEEYIDVTDSDFDDDEEDAEEEEEEDGDRNENELDEEEIKKKKKKMYSYLEKLNKQKRNNALKYSLMKKGKYDTAGSRRKEGTKQCRASVKSKREKENEDKAEEVGVVEEDAGEEMDEEDKLKNEKKLRRKKKIENAYMLLHRSTRDTTRQKTEQMQKISELRRIKKENRFKKFYENKKKKNSMQREMTREERLEEAKITEQYNIQSLLQLQAWEEEKKKYVENKRIVYYKPKDVFISFCYSKDRTLPSNENLKYDIDPYYPNGYVVELPNNSLIGNVFITANANVLENSTNHNVMVEKSEDQVNSHRSFNVNQLACKEETFVKEGEDIPNSDQYNNVKVANQKRENETDKVITHGTNNRKNDEKDKINNSYVNHQYNLENIDQCEDLNIEYLNENDALNFDCLNTGKNNINNDNILSTSVKSPNEQKEKKKNTIWREEKQMYIITDSNELSMYSNYNNNKEYLEEVKNKNNLCAITNLEGKYFDPLTKKYYNNADAFKLLRFFYHRKTYDNINEQISMIFDLFKSKLTEIEENTKNSTFDII</sequence>
<proteinExistence type="inferred from homology"/>
<reference evidence="6 7" key="2">
    <citation type="submission" date="2016-05" db="EMBL/GenBank/DDBJ databases">
        <authorList>
            <person name="Naeem Raeece"/>
        </authorList>
    </citation>
    <scope>NUCLEOTIDE SEQUENCE [LARGE SCALE GENOMIC DNA]</scope>
</reference>
<dbReference type="Pfam" id="PF05764">
    <property type="entry name" value="YL1"/>
    <property type="match status" value="1"/>
</dbReference>
<feature type="compositionally biased region" description="Acidic residues" evidence="2">
    <location>
        <begin position="116"/>
        <end position="168"/>
    </location>
</feature>